<keyword evidence="2" id="KW-1185">Reference proteome</keyword>
<evidence type="ECO:0000313" key="2">
    <source>
        <dbReference type="Proteomes" id="UP000248340"/>
    </source>
</evidence>
<organism evidence="1 2">
    <name type="scientific">Aspergillus uvarum CBS 121591</name>
    <dbReference type="NCBI Taxonomy" id="1448315"/>
    <lineage>
        <taxon>Eukaryota</taxon>
        <taxon>Fungi</taxon>
        <taxon>Dikarya</taxon>
        <taxon>Ascomycota</taxon>
        <taxon>Pezizomycotina</taxon>
        <taxon>Eurotiomycetes</taxon>
        <taxon>Eurotiomycetidae</taxon>
        <taxon>Eurotiales</taxon>
        <taxon>Aspergillaceae</taxon>
        <taxon>Aspergillus</taxon>
        <taxon>Aspergillus subgen. Circumdati</taxon>
    </lineage>
</organism>
<proteinExistence type="predicted"/>
<dbReference type="InterPro" id="IPR016143">
    <property type="entry name" value="Citrate_synth-like_sm_a-sub"/>
</dbReference>
<dbReference type="GeneID" id="37142127"/>
<dbReference type="OrthoDB" id="8017587at2759"/>
<dbReference type="STRING" id="1448315.A0A319DLA2"/>
<dbReference type="SUPFAM" id="SSF48256">
    <property type="entry name" value="Citrate synthase"/>
    <property type="match status" value="1"/>
</dbReference>
<dbReference type="RefSeq" id="XP_025490432.1">
    <property type="nucleotide sequence ID" value="XM_025639385.1"/>
</dbReference>
<dbReference type="GO" id="GO:0046912">
    <property type="term" value="F:acyltransferase activity, acyl groups converted into alkyl on transfer"/>
    <property type="evidence" value="ECO:0007669"/>
    <property type="project" value="InterPro"/>
</dbReference>
<accession>A0A319DLA2</accession>
<dbReference type="InterPro" id="IPR036969">
    <property type="entry name" value="Citrate_synthase_sf"/>
</dbReference>
<dbReference type="Gene3D" id="1.10.230.10">
    <property type="entry name" value="Cytochrome P450-Terp, domain 2"/>
    <property type="match status" value="1"/>
</dbReference>
<sequence>MADEPLIQLASQVYTITPRMLAAHEKVKNPFPNVDARSGFFCGITVYKRLSLPIERPKSLSTTAYAALM</sequence>
<dbReference type="VEuPathDB" id="FungiDB:BO82DRAFT_403465"/>
<dbReference type="AlphaFoldDB" id="A0A319DLA2"/>
<evidence type="ECO:0000313" key="1">
    <source>
        <dbReference type="EMBL" id="PYH80232.1"/>
    </source>
</evidence>
<gene>
    <name evidence="1" type="ORF">BO82DRAFT_403465</name>
</gene>
<reference evidence="1 2" key="1">
    <citation type="submission" date="2016-12" db="EMBL/GenBank/DDBJ databases">
        <title>The genomes of Aspergillus section Nigri reveals drivers in fungal speciation.</title>
        <authorList>
            <consortium name="DOE Joint Genome Institute"/>
            <person name="Vesth T.C."/>
            <person name="Nybo J."/>
            <person name="Theobald S."/>
            <person name="Brandl J."/>
            <person name="Frisvad J.C."/>
            <person name="Nielsen K.F."/>
            <person name="Lyhne E.K."/>
            <person name="Kogle M.E."/>
            <person name="Kuo A."/>
            <person name="Riley R."/>
            <person name="Clum A."/>
            <person name="Nolan M."/>
            <person name="Lipzen A."/>
            <person name="Salamov A."/>
            <person name="Henrissat B."/>
            <person name="Wiebenga A."/>
            <person name="De Vries R.P."/>
            <person name="Grigoriev I.V."/>
            <person name="Mortensen U.H."/>
            <person name="Andersen M.R."/>
            <person name="Baker S.E."/>
        </authorList>
    </citation>
    <scope>NUCLEOTIDE SEQUENCE [LARGE SCALE GENOMIC DNA]</scope>
    <source>
        <strain evidence="1 2">CBS 121591</strain>
    </source>
</reference>
<dbReference type="Proteomes" id="UP000248340">
    <property type="component" value="Unassembled WGS sequence"/>
</dbReference>
<dbReference type="EMBL" id="KZ821711">
    <property type="protein sequence ID" value="PYH80232.1"/>
    <property type="molecule type" value="Genomic_DNA"/>
</dbReference>
<name>A0A319DLA2_9EURO</name>
<protein>
    <submittedName>
        <fullName evidence="1">Uncharacterized protein</fullName>
    </submittedName>
</protein>